<reference evidence="10 11" key="1">
    <citation type="journal article" date="2014" name="Genome Announc.">
        <title>Complete Genome Sequence of the Bovine Mastitis Pathogen Mycoplasma californicum Strain ST-6T (ATCC 33461T).</title>
        <authorList>
            <person name="Calcutt M.J."/>
            <person name="Foecking M.F."/>
            <person name="Fox L.K."/>
        </authorList>
    </citation>
    <scope>NUCLEOTIDE SEQUENCE [LARGE SCALE GENOMIC DNA]</scope>
    <source>
        <strain evidence="10 11">ST-6</strain>
    </source>
</reference>
<organism evidence="10 11">
    <name type="scientific">Mycoplasmopsis californica</name>
    <dbReference type="NCBI Taxonomy" id="2113"/>
    <lineage>
        <taxon>Bacteria</taxon>
        <taxon>Bacillati</taxon>
        <taxon>Mycoplasmatota</taxon>
        <taxon>Mycoplasmoidales</taxon>
        <taxon>Metamycoplasmataceae</taxon>
        <taxon>Mycoplasmopsis</taxon>
    </lineage>
</organism>
<evidence type="ECO:0000256" key="1">
    <source>
        <dbReference type="ARBA" id="ARBA00004170"/>
    </source>
</evidence>
<keyword evidence="9" id="KW-0175">Coiled coil</keyword>
<dbReference type="Gene3D" id="3.40.1380.10">
    <property type="match status" value="1"/>
</dbReference>
<keyword evidence="3" id="KW-0813">Transport</keyword>
<evidence type="ECO:0000256" key="3">
    <source>
        <dbReference type="ARBA" id="ARBA00022448"/>
    </source>
</evidence>
<keyword evidence="5" id="KW-0406">Ion transport</keyword>
<dbReference type="InterPro" id="IPR035968">
    <property type="entry name" value="ATP_synth_F1_ATPase_gsu"/>
</dbReference>
<dbReference type="GO" id="GO:0046933">
    <property type="term" value="F:proton-transporting ATP synthase activity, rotational mechanism"/>
    <property type="evidence" value="ECO:0007669"/>
    <property type="project" value="InterPro"/>
</dbReference>
<proteinExistence type="inferred from homology"/>
<dbReference type="NCBIfam" id="NF045933">
    <property type="entry name" value="MSC_0622_gamma"/>
    <property type="match status" value="1"/>
</dbReference>
<keyword evidence="11" id="KW-1185">Reference proteome</keyword>
<gene>
    <name evidence="10" type="ORF">MCFN_00990</name>
</gene>
<evidence type="ECO:0000256" key="8">
    <source>
        <dbReference type="ARBA" id="ARBA00023310"/>
    </source>
</evidence>
<evidence type="ECO:0000313" key="10">
    <source>
        <dbReference type="EMBL" id="AIA29356.1"/>
    </source>
</evidence>
<evidence type="ECO:0000313" key="11">
    <source>
        <dbReference type="Proteomes" id="UP000027088"/>
    </source>
</evidence>
<dbReference type="Proteomes" id="UP000027088">
    <property type="component" value="Chromosome"/>
</dbReference>
<evidence type="ECO:0000256" key="6">
    <source>
        <dbReference type="ARBA" id="ARBA00023136"/>
    </source>
</evidence>
<comment type="similarity">
    <text evidence="2">Belongs to the ATPase gamma chain family.</text>
</comment>
<comment type="subcellular location">
    <subcellularLocation>
        <location evidence="1">Membrane</location>
        <topology evidence="1">Peripheral membrane protein</topology>
    </subcellularLocation>
</comment>
<dbReference type="EMBL" id="CP007521">
    <property type="protein sequence ID" value="AIA29356.1"/>
    <property type="molecule type" value="Genomic_DNA"/>
</dbReference>
<evidence type="ECO:0000256" key="7">
    <source>
        <dbReference type="ARBA" id="ARBA00023196"/>
    </source>
</evidence>
<evidence type="ECO:0008006" key="12">
    <source>
        <dbReference type="Google" id="ProtNLM"/>
    </source>
</evidence>
<feature type="coiled-coil region" evidence="9">
    <location>
        <begin position="254"/>
        <end position="281"/>
    </location>
</feature>
<keyword evidence="4" id="KW-0375">Hydrogen ion transport</keyword>
<protein>
    <recommendedName>
        <fullName evidence="12">ATP synthase gamma chain</fullName>
    </recommendedName>
</protein>
<name>A0A059XVK7_9BACT</name>
<evidence type="ECO:0000256" key="2">
    <source>
        <dbReference type="ARBA" id="ARBA00007681"/>
    </source>
</evidence>
<evidence type="ECO:0000256" key="9">
    <source>
        <dbReference type="SAM" id="Coils"/>
    </source>
</evidence>
<keyword evidence="6" id="KW-0472">Membrane</keyword>
<dbReference type="AlphaFoldDB" id="A0A059XVK7"/>
<evidence type="ECO:0000256" key="5">
    <source>
        <dbReference type="ARBA" id="ARBA00023065"/>
    </source>
</evidence>
<evidence type="ECO:0000256" key="4">
    <source>
        <dbReference type="ARBA" id="ARBA00022781"/>
    </source>
</evidence>
<dbReference type="eggNOG" id="ENOG5033TK5">
    <property type="taxonomic scope" value="Bacteria"/>
</dbReference>
<keyword evidence="7" id="KW-0139">CF(1)</keyword>
<dbReference type="GO" id="GO:0045259">
    <property type="term" value="C:proton-transporting ATP synthase complex"/>
    <property type="evidence" value="ECO:0007669"/>
    <property type="project" value="UniProtKB-KW"/>
</dbReference>
<sequence>MHFKKIEQKKDSLENIYTKANNQKNILLINIMKLNKKLQFYVNNALTSKSLILDLKTEYNIKNNFIHNRGLKDTKIGKKFAHLFSKPKQLWVYLTEEQKHSTDSYTRYEKMILEQITKARADFVVIGQRAIDFAKTHNLNVIKSFTEEQKTKELATELAFLIKLLYVDEVYDSVHFVISTNKSFRKGFTILPLEKFDVHKLTNLDKPINTTQIREFEIYPDLNRFIDSEINIFLSNAIHSLIIESYFYNAKNNLISTNQTIKQLDEDILKLRKKIIKHKRELEVEDIVMFFRKKDNKAGKDV</sequence>
<dbReference type="SUPFAM" id="SSF52943">
    <property type="entry name" value="ATP synthase (F1-ATPase), gamma subunit"/>
    <property type="match status" value="1"/>
</dbReference>
<accession>A0A059XVK7</accession>
<dbReference type="KEGG" id="mcr:MCFN_00990"/>
<keyword evidence="8" id="KW-0066">ATP synthesis</keyword>
<dbReference type="RefSeq" id="WP_038561322.1">
    <property type="nucleotide sequence ID" value="NZ_CP007521.1"/>
</dbReference>